<keyword evidence="2 5" id="KW-0812">Transmembrane</keyword>
<keyword evidence="4 5" id="KW-0472">Membrane</keyword>
<evidence type="ECO:0000256" key="5">
    <source>
        <dbReference type="SAM" id="Phobius"/>
    </source>
</evidence>
<feature type="transmembrane region" description="Helical" evidence="5">
    <location>
        <begin position="282"/>
        <end position="302"/>
    </location>
</feature>
<protein>
    <submittedName>
        <fullName evidence="7">MFS transporter</fullName>
    </submittedName>
</protein>
<dbReference type="InterPro" id="IPR020846">
    <property type="entry name" value="MFS_dom"/>
</dbReference>
<dbReference type="Pfam" id="PF07690">
    <property type="entry name" value="MFS_1"/>
    <property type="match status" value="1"/>
</dbReference>
<dbReference type="AlphaFoldDB" id="A0A7V4WVA5"/>
<dbReference type="GO" id="GO:0022857">
    <property type="term" value="F:transmembrane transporter activity"/>
    <property type="evidence" value="ECO:0007669"/>
    <property type="project" value="InterPro"/>
</dbReference>
<feature type="transmembrane region" description="Helical" evidence="5">
    <location>
        <begin position="42"/>
        <end position="62"/>
    </location>
</feature>
<comment type="subcellular location">
    <subcellularLocation>
        <location evidence="1">Membrane</location>
        <topology evidence="1">Multi-pass membrane protein</topology>
    </subcellularLocation>
</comment>
<accession>A0A7V4WVA5</accession>
<dbReference type="PANTHER" id="PTHR24002">
    <property type="entry name" value="SOLUTE CARRIER FAMILY 22 MEMBER 18"/>
    <property type="match status" value="1"/>
</dbReference>
<keyword evidence="3 5" id="KW-1133">Transmembrane helix</keyword>
<evidence type="ECO:0000256" key="4">
    <source>
        <dbReference type="ARBA" id="ARBA00023136"/>
    </source>
</evidence>
<dbReference type="InterPro" id="IPR011701">
    <property type="entry name" value="MFS"/>
</dbReference>
<dbReference type="Proteomes" id="UP000885779">
    <property type="component" value="Unassembled WGS sequence"/>
</dbReference>
<reference evidence="7" key="1">
    <citation type="journal article" date="2020" name="mSystems">
        <title>Genome- and Community-Level Interaction Insights into Carbon Utilization and Element Cycling Functions of Hydrothermarchaeota in Hydrothermal Sediment.</title>
        <authorList>
            <person name="Zhou Z."/>
            <person name="Liu Y."/>
            <person name="Xu W."/>
            <person name="Pan J."/>
            <person name="Luo Z.H."/>
            <person name="Li M."/>
        </authorList>
    </citation>
    <scope>NUCLEOTIDE SEQUENCE [LARGE SCALE GENOMIC DNA]</scope>
    <source>
        <strain evidence="7">HyVt-577</strain>
    </source>
</reference>
<feature type="domain" description="Major facilitator superfamily (MFS) profile" evidence="6">
    <location>
        <begin position="41"/>
        <end position="423"/>
    </location>
</feature>
<evidence type="ECO:0000256" key="2">
    <source>
        <dbReference type="ARBA" id="ARBA00022692"/>
    </source>
</evidence>
<feature type="transmembrane region" description="Helical" evidence="5">
    <location>
        <begin position="401"/>
        <end position="419"/>
    </location>
</feature>
<evidence type="ECO:0000256" key="1">
    <source>
        <dbReference type="ARBA" id="ARBA00004141"/>
    </source>
</evidence>
<organism evidence="7">
    <name type="scientific">Caldithrix abyssi</name>
    <dbReference type="NCBI Taxonomy" id="187145"/>
    <lineage>
        <taxon>Bacteria</taxon>
        <taxon>Pseudomonadati</taxon>
        <taxon>Calditrichota</taxon>
        <taxon>Calditrichia</taxon>
        <taxon>Calditrichales</taxon>
        <taxon>Calditrichaceae</taxon>
        <taxon>Caldithrix</taxon>
    </lineage>
</organism>
<dbReference type="PANTHER" id="PTHR24002:SF3">
    <property type="entry name" value="SOLUTE CARRIER FAMILY 22 MEMBER 18"/>
    <property type="match status" value="1"/>
</dbReference>
<dbReference type="InterPro" id="IPR036259">
    <property type="entry name" value="MFS_trans_sf"/>
</dbReference>
<feature type="transmembrane region" description="Helical" evidence="5">
    <location>
        <begin position="372"/>
        <end position="395"/>
    </location>
</feature>
<feature type="transmembrane region" description="Helical" evidence="5">
    <location>
        <begin position="251"/>
        <end position="270"/>
    </location>
</feature>
<name>A0A7V4WVA5_CALAY</name>
<dbReference type="SUPFAM" id="SSF103473">
    <property type="entry name" value="MFS general substrate transporter"/>
    <property type="match status" value="1"/>
</dbReference>
<feature type="transmembrane region" description="Helical" evidence="5">
    <location>
        <begin position="314"/>
        <end position="332"/>
    </location>
</feature>
<dbReference type="GO" id="GO:0016020">
    <property type="term" value="C:membrane"/>
    <property type="evidence" value="ECO:0007669"/>
    <property type="project" value="UniProtKB-SubCell"/>
</dbReference>
<evidence type="ECO:0000313" key="7">
    <source>
        <dbReference type="EMBL" id="HGY55307.1"/>
    </source>
</evidence>
<evidence type="ECO:0000256" key="3">
    <source>
        <dbReference type="ARBA" id="ARBA00022989"/>
    </source>
</evidence>
<dbReference type="InterPro" id="IPR001958">
    <property type="entry name" value="Tet-R_TetA/multi-R_MdtG-like"/>
</dbReference>
<feature type="transmembrane region" description="Helical" evidence="5">
    <location>
        <begin position="107"/>
        <end position="130"/>
    </location>
</feature>
<dbReference type="Gene3D" id="1.20.1250.20">
    <property type="entry name" value="MFS general substrate transporter like domains"/>
    <property type="match status" value="1"/>
</dbReference>
<feature type="transmembrane region" description="Helical" evidence="5">
    <location>
        <begin position="338"/>
        <end position="360"/>
    </location>
</feature>
<feature type="transmembrane region" description="Helical" evidence="5">
    <location>
        <begin position="165"/>
        <end position="189"/>
    </location>
</feature>
<dbReference type="EMBL" id="DRQG01000061">
    <property type="protein sequence ID" value="HGY55307.1"/>
    <property type="molecule type" value="Genomic_DNA"/>
</dbReference>
<gene>
    <name evidence="7" type="ORF">ENK44_06390</name>
</gene>
<evidence type="ECO:0000259" key="6">
    <source>
        <dbReference type="PROSITE" id="PS50850"/>
    </source>
</evidence>
<dbReference type="PROSITE" id="PS50850">
    <property type="entry name" value="MFS"/>
    <property type="match status" value="1"/>
</dbReference>
<comment type="caution">
    <text evidence="7">The sequence shown here is derived from an EMBL/GenBank/DDBJ whole genome shotgun (WGS) entry which is preliminary data.</text>
</comment>
<dbReference type="PRINTS" id="PR01035">
    <property type="entry name" value="TCRTETA"/>
</dbReference>
<sequence>MFCKFVILPYYSLADVTNSAIGNKSNKNTDVAFFPKDNRKQFILIFIIAFLNLIGFGMIIPLLPHYARSFRAGIMDTGLLVASYAAAQFIGSPIWGRLSDKIGRRPVLIITLAGSVVGYILFGLAGSLWLLFVSRILSGFMSGNISVAQAYITDITDAKSRAEGLGIIGAAFGLGFILGPGMGGVLSVYGMEVPAYAAAGLNFFNLLFLAKLLPESYPPEKRLTVRVRRRFGQSLVELREALSRPLVGPLLYNRFFFSLAFAIFTTVFAIYAEFELHLSARIIAYLLTYVGVLMVLVQGVLIGRLTRRFAEGNLLFYSIPLMVAALVGWAFVRDVAALAMVLAPLALASGVFNTVINSSLSKAVLEEEVGGMLGLSMAIDSFTRILAPSAGSFLLAQFGSWAPGTAAAVLLCLVVPYAWRRFVAHPHPVLTSNLED</sequence>
<proteinExistence type="predicted"/>
<feature type="transmembrane region" description="Helical" evidence="5">
    <location>
        <begin position="74"/>
        <end position="95"/>
    </location>
</feature>